<protein>
    <submittedName>
        <fullName evidence="1">Uncharacterized protein</fullName>
    </submittedName>
</protein>
<reference evidence="2" key="1">
    <citation type="submission" date="2017-01" db="EMBL/GenBank/DDBJ databases">
        <title>Genome Analysis of Deinococcus marmoris KOPRI26562.</title>
        <authorList>
            <person name="Kim J.H."/>
            <person name="Oh H.-M."/>
        </authorList>
    </citation>
    <scope>NUCLEOTIDE SEQUENCE [LARGE SCALE GENOMIC DNA]</scope>
    <source>
        <strain evidence="2">PAMC 26633</strain>
    </source>
</reference>
<name>A0A226WKC7_CABSO</name>
<dbReference type="AlphaFoldDB" id="A0A226WKC7"/>
<gene>
    <name evidence="1" type="ORF">BSU04_45825</name>
</gene>
<evidence type="ECO:0000313" key="1">
    <source>
        <dbReference type="EMBL" id="OXC71651.1"/>
    </source>
</evidence>
<dbReference type="Proteomes" id="UP000214720">
    <property type="component" value="Unassembled WGS sequence"/>
</dbReference>
<proteinExistence type="predicted"/>
<comment type="caution">
    <text evidence="1">The sequence shown here is derived from an EMBL/GenBank/DDBJ whole genome shotgun (WGS) entry which is preliminary data.</text>
</comment>
<evidence type="ECO:0000313" key="2">
    <source>
        <dbReference type="Proteomes" id="UP000214720"/>
    </source>
</evidence>
<sequence length="41" mass="4875">MASHVASGLRRDDTLRRETCRVRREWRQQNKDPQLTTAHQA</sequence>
<accession>A0A226WKC7</accession>
<organism evidence="1 2">
    <name type="scientific">Caballeronia sordidicola</name>
    <name type="common">Burkholderia sordidicola</name>
    <dbReference type="NCBI Taxonomy" id="196367"/>
    <lineage>
        <taxon>Bacteria</taxon>
        <taxon>Pseudomonadati</taxon>
        <taxon>Pseudomonadota</taxon>
        <taxon>Betaproteobacteria</taxon>
        <taxon>Burkholderiales</taxon>
        <taxon>Burkholderiaceae</taxon>
        <taxon>Caballeronia</taxon>
    </lineage>
</organism>
<dbReference type="EMBL" id="MTHB01000301">
    <property type="protein sequence ID" value="OXC71651.1"/>
    <property type="molecule type" value="Genomic_DNA"/>
</dbReference>